<dbReference type="InterPro" id="IPR003313">
    <property type="entry name" value="AraC-bd"/>
</dbReference>
<keyword evidence="2" id="KW-0238">DNA-binding</keyword>
<evidence type="ECO:0000313" key="6">
    <source>
        <dbReference type="Proteomes" id="UP000051048"/>
    </source>
</evidence>
<name>A0A0R1T4L5_9LACO</name>
<dbReference type="InterPro" id="IPR018060">
    <property type="entry name" value="HTH_AraC"/>
</dbReference>
<sequence length="341" mass="39513">MILRGGVHMLSADIQKQLDSFSKIEIKQRKTHHFVDDIPLESLDLNRTLSDGLPTIDDTLFKNSNVYISKHNRFADYPCHGHNFLEINYMFKGKCHQKVNNQEITLHSGDILIMDVGSRHSIKALGDNDILINIIFRNHEISISLLNDIQQNNSLTYGFLSNAALGKKNHDDSSILFKHNYDIDSTVDEIINEYYQSQKLSAPIIDRYMSILFSKFVRHYPQESFDNFSDSDSNTLITSIINDIHENYATITLEDLAKKYGYNKAYISSLIKTNTGENFRDLRTNERLLKARYLFINSSDSINKIIDSVGINNHTFFFKKYREKYHCLPNETRKGARRLQI</sequence>
<dbReference type="AlphaFoldDB" id="A0A0R1T4L5"/>
<dbReference type="Pfam" id="PF12833">
    <property type="entry name" value="HTH_18"/>
    <property type="match status" value="1"/>
</dbReference>
<dbReference type="OrthoDB" id="9816335at2"/>
<dbReference type="EMBL" id="AZFH01000202">
    <property type="protein sequence ID" value="KRL76257.1"/>
    <property type="molecule type" value="Genomic_DNA"/>
</dbReference>
<keyword evidence="1" id="KW-0805">Transcription regulation</keyword>
<keyword evidence="3" id="KW-0804">Transcription</keyword>
<dbReference type="STRING" id="1423740.FC36_GL001971"/>
<evidence type="ECO:0000256" key="1">
    <source>
        <dbReference type="ARBA" id="ARBA00023015"/>
    </source>
</evidence>
<feature type="domain" description="HTH araC/xylS-type" evidence="4">
    <location>
        <begin position="234"/>
        <end position="335"/>
    </location>
</feature>
<organism evidence="5 6">
    <name type="scientific">Ligilactobacillus equi DSM 15833 = JCM 10991</name>
    <dbReference type="NCBI Taxonomy" id="1423740"/>
    <lineage>
        <taxon>Bacteria</taxon>
        <taxon>Bacillati</taxon>
        <taxon>Bacillota</taxon>
        <taxon>Bacilli</taxon>
        <taxon>Lactobacillales</taxon>
        <taxon>Lactobacillaceae</taxon>
        <taxon>Ligilactobacillus</taxon>
    </lineage>
</organism>
<dbReference type="InterPro" id="IPR014710">
    <property type="entry name" value="RmlC-like_jellyroll"/>
</dbReference>
<proteinExistence type="predicted"/>
<dbReference type="InterPro" id="IPR009057">
    <property type="entry name" value="Homeodomain-like_sf"/>
</dbReference>
<dbReference type="SUPFAM" id="SSF46689">
    <property type="entry name" value="Homeodomain-like"/>
    <property type="match status" value="1"/>
</dbReference>
<dbReference type="PANTHER" id="PTHR43280:SF28">
    <property type="entry name" value="HTH-TYPE TRANSCRIPTIONAL ACTIVATOR RHAS"/>
    <property type="match status" value="1"/>
</dbReference>
<evidence type="ECO:0000256" key="2">
    <source>
        <dbReference type="ARBA" id="ARBA00023125"/>
    </source>
</evidence>
<dbReference type="SMART" id="SM00342">
    <property type="entry name" value="HTH_ARAC"/>
    <property type="match status" value="1"/>
</dbReference>
<comment type="caution">
    <text evidence="5">The sequence shown here is derived from an EMBL/GenBank/DDBJ whole genome shotgun (WGS) entry which is preliminary data.</text>
</comment>
<dbReference type="GO" id="GO:0043565">
    <property type="term" value="F:sequence-specific DNA binding"/>
    <property type="evidence" value="ECO:0007669"/>
    <property type="project" value="InterPro"/>
</dbReference>
<dbReference type="Pfam" id="PF02311">
    <property type="entry name" value="AraC_binding"/>
    <property type="match status" value="1"/>
</dbReference>
<accession>A0A0R1T4L5</accession>
<dbReference type="PROSITE" id="PS01124">
    <property type="entry name" value="HTH_ARAC_FAMILY_2"/>
    <property type="match status" value="1"/>
</dbReference>
<evidence type="ECO:0000259" key="4">
    <source>
        <dbReference type="PROSITE" id="PS01124"/>
    </source>
</evidence>
<dbReference type="SUPFAM" id="SSF51215">
    <property type="entry name" value="Regulatory protein AraC"/>
    <property type="match status" value="1"/>
</dbReference>
<dbReference type="Gene3D" id="2.60.120.10">
    <property type="entry name" value="Jelly Rolls"/>
    <property type="match status" value="1"/>
</dbReference>
<gene>
    <name evidence="5" type="ORF">FC36_GL001971</name>
</gene>
<dbReference type="Gene3D" id="1.10.10.60">
    <property type="entry name" value="Homeodomain-like"/>
    <property type="match status" value="2"/>
</dbReference>
<dbReference type="PANTHER" id="PTHR43280">
    <property type="entry name" value="ARAC-FAMILY TRANSCRIPTIONAL REGULATOR"/>
    <property type="match status" value="1"/>
</dbReference>
<evidence type="ECO:0000313" key="5">
    <source>
        <dbReference type="EMBL" id="KRL76257.1"/>
    </source>
</evidence>
<evidence type="ECO:0000256" key="3">
    <source>
        <dbReference type="ARBA" id="ARBA00023163"/>
    </source>
</evidence>
<dbReference type="InterPro" id="IPR037923">
    <property type="entry name" value="HTH-like"/>
</dbReference>
<dbReference type="GO" id="GO:0003700">
    <property type="term" value="F:DNA-binding transcription factor activity"/>
    <property type="evidence" value="ECO:0007669"/>
    <property type="project" value="InterPro"/>
</dbReference>
<dbReference type="PATRIC" id="fig|1423740.3.peg.2137"/>
<dbReference type="CDD" id="cd06996">
    <property type="entry name" value="cupin_Lmo2851-like_N"/>
    <property type="match status" value="1"/>
</dbReference>
<protein>
    <submittedName>
        <fullName evidence="5">Transcriptional regulator, AraC family</fullName>
    </submittedName>
</protein>
<dbReference type="Proteomes" id="UP000051048">
    <property type="component" value="Unassembled WGS sequence"/>
</dbReference>
<reference evidence="5 6" key="1">
    <citation type="journal article" date="2015" name="Genome Announc.">
        <title>Expanding the biotechnology potential of lactobacilli through comparative genomics of 213 strains and associated genera.</title>
        <authorList>
            <person name="Sun Z."/>
            <person name="Harris H.M."/>
            <person name="McCann A."/>
            <person name="Guo C."/>
            <person name="Argimon S."/>
            <person name="Zhang W."/>
            <person name="Yang X."/>
            <person name="Jeffery I.B."/>
            <person name="Cooney J.C."/>
            <person name="Kagawa T.F."/>
            <person name="Liu W."/>
            <person name="Song Y."/>
            <person name="Salvetti E."/>
            <person name="Wrobel A."/>
            <person name="Rasinkangas P."/>
            <person name="Parkhill J."/>
            <person name="Rea M.C."/>
            <person name="O'Sullivan O."/>
            <person name="Ritari J."/>
            <person name="Douillard F.P."/>
            <person name="Paul Ross R."/>
            <person name="Yang R."/>
            <person name="Briner A.E."/>
            <person name="Felis G.E."/>
            <person name="de Vos W.M."/>
            <person name="Barrangou R."/>
            <person name="Klaenhammer T.R."/>
            <person name="Caufield P.W."/>
            <person name="Cui Y."/>
            <person name="Zhang H."/>
            <person name="O'Toole P.W."/>
        </authorList>
    </citation>
    <scope>NUCLEOTIDE SEQUENCE [LARGE SCALE GENOMIC DNA]</scope>
    <source>
        <strain evidence="5 6">DSM 15833</strain>
    </source>
</reference>